<evidence type="ECO:0000256" key="2">
    <source>
        <dbReference type="SAM" id="Phobius"/>
    </source>
</evidence>
<dbReference type="Gene3D" id="3.10.310.50">
    <property type="match status" value="1"/>
</dbReference>
<feature type="region of interest" description="Disordered" evidence="1">
    <location>
        <begin position="1"/>
        <end position="21"/>
    </location>
</feature>
<keyword evidence="2" id="KW-1133">Transmembrane helix</keyword>
<proteinExistence type="predicted"/>
<evidence type="ECO:0000313" key="4">
    <source>
        <dbReference type="Proteomes" id="UP000037239"/>
    </source>
</evidence>
<evidence type="ECO:0008006" key="5">
    <source>
        <dbReference type="Google" id="ProtNLM"/>
    </source>
</evidence>
<feature type="transmembrane region" description="Helical" evidence="2">
    <location>
        <begin position="25"/>
        <end position="45"/>
    </location>
</feature>
<protein>
    <recommendedName>
        <fullName evidence="5">PE-PGRS family protein</fullName>
    </recommendedName>
</protein>
<evidence type="ECO:0000313" key="3">
    <source>
        <dbReference type="EMBL" id="KOA48269.1"/>
    </source>
</evidence>
<dbReference type="EMBL" id="AWFK01000017">
    <property type="protein sequence ID" value="KOA48269.1"/>
    <property type="molecule type" value="Genomic_DNA"/>
</dbReference>
<keyword evidence="2" id="KW-0472">Membrane</keyword>
<feature type="transmembrane region" description="Helical" evidence="2">
    <location>
        <begin position="225"/>
        <end position="247"/>
    </location>
</feature>
<name>A0AB34T7N5_9BIFI</name>
<comment type="caution">
    <text evidence="3">The sequence shown here is derived from an EMBL/GenBank/DDBJ whole genome shotgun (WGS) entry which is preliminary data.</text>
</comment>
<reference evidence="3 4" key="1">
    <citation type="journal article" date="2015" name="Int J Genomics">
        <title>Comparative Genomics Revealed Genetic Diversity and Species/Strain-Level Differences in Carbohydrate Metabolism of Three Probiotic Bifidobacterial Species.</title>
        <authorList>
            <person name="Odamaki T."/>
            <person name="Horigome A."/>
            <person name="Sugahara H."/>
            <person name="Hashikura N."/>
            <person name="Minami J."/>
            <person name="Xiao J.Z."/>
            <person name="Abe F."/>
        </authorList>
    </citation>
    <scope>NUCLEOTIDE SEQUENCE [LARGE SCALE GENOMIC DNA]</scope>
    <source>
        <strain evidence="3 4">MCC 0483</strain>
    </source>
</reference>
<sequence>MPPFGNAPQSSGPGMPGKGPRKSTGLMPILGILAAFVVFMVILTMPSCSNSEPNRNDYNVTVPESTYNRTKLDSGRAYDSNCIDDELGWFSNAGTAEQRLKVFYDKTGIQPYILFAKYNPKLTSDKTKQEWAKQWYDQHIDNEDTLLFVYFAERDTDNDVGYMTLVNGKHVSSIMDAQATEIFWTYLDEYWYSDRSTDDAIVATFDATADRIMTKTTTRNDVRKWVTVAVMVIAVCVVAAIVVWLLIKRKREHERYVERMVTTPLETAEDPILNKYDHTDQEQKGQ</sequence>
<evidence type="ECO:0000256" key="1">
    <source>
        <dbReference type="SAM" id="MobiDB-lite"/>
    </source>
</evidence>
<organism evidence="3 4">
    <name type="scientific">Bifidobacterium animalis subsp. animalis MCC 0483</name>
    <dbReference type="NCBI Taxonomy" id="1365955"/>
    <lineage>
        <taxon>Bacteria</taxon>
        <taxon>Bacillati</taxon>
        <taxon>Actinomycetota</taxon>
        <taxon>Actinomycetes</taxon>
        <taxon>Bifidobacteriales</taxon>
        <taxon>Bifidobacteriaceae</taxon>
        <taxon>Bifidobacterium</taxon>
    </lineage>
</organism>
<accession>A0AB34T7N5</accession>
<dbReference type="Proteomes" id="UP000037239">
    <property type="component" value="Unassembled WGS sequence"/>
</dbReference>
<dbReference type="AlphaFoldDB" id="A0AB34T7N5"/>
<gene>
    <name evidence="3" type="ORF">BAAM0483_08880</name>
</gene>
<keyword evidence="2" id="KW-0812">Transmembrane</keyword>